<gene>
    <name evidence="3" type="ORF">QBC34DRAFT_416036</name>
</gene>
<evidence type="ECO:0000313" key="3">
    <source>
        <dbReference type="EMBL" id="KAK4444040.1"/>
    </source>
</evidence>
<proteinExistence type="predicted"/>
<evidence type="ECO:0000256" key="1">
    <source>
        <dbReference type="SAM" id="MobiDB-lite"/>
    </source>
</evidence>
<dbReference type="PANTHER" id="PTHR38122:SF1">
    <property type="entry name" value="GLYCOPROTEIN X"/>
    <property type="match status" value="1"/>
</dbReference>
<keyword evidence="2" id="KW-0812">Transmembrane</keyword>
<evidence type="ECO:0000313" key="4">
    <source>
        <dbReference type="Proteomes" id="UP001321760"/>
    </source>
</evidence>
<feature type="region of interest" description="Disordered" evidence="1">
    <location>
        <begin position="233"/>
        <end position="295"/>
    </location>
</feature>
<keyword evidence="2" id="KW-1133">Transmembrane helix</keyword>
<feature type="compositionally biased region" description="Basic and acidic residues" evidence="1">
    <location>
        <begin position="240"/>
        <end position="251"/>
    </location>
</feature>
<name>A0AAV9G6R4_9PEZI</name>
<dbReference type="AlphaFoldDB" id="A0AAV9G6R4"/>
<protein>
    <submittedName>
        <fullName evidence="3">Uncharacterized protein</fullName>
    </submittedName>
</protein>
<dbReference type="Proteomes" id="UP001321760">
    <property type="component" value="Unassembled WGS sequence"/>
</dbReference>
<sequence>MRIRLGLPELPGRVRRDDTVLPAACVDICENAYLEAQSIGKTPALCDPRFGFRNYYDGCQACIGANVADVKLVTQTYLDPMFGQFLEYCASAPTITSTSIDSALLASISSSISKAIETIKGNATIPTDYFTPTTETTAVAATFPDGSVTTVPITRAWMAPNSKFFGTATTTVTLISTPPPTLPAETAADQQSTSNAWIAGPVVGAVVGVLLLAFAGFFFLHVRPWRKATAISATEEQQAGEEKDTPEKAQLHSDSVPRAPPQELPGGKTEHSDVFVNERPAVELPADHGQGLPGR</sequence>
<keyword evidence="4" id="KW-1185">Reference proteome</keyword>
<dbReference type="EMBL" id="MU865983">
    <property type="protein sequence ID" value="KAK4444040.1"/>
    <property type="molecule type" value="Genomic_DNA"/>
</dbReference>
<organism evidence="3 4">
    <name type="scientific">Podospora aff. communis PSN243</name>
    <dbReference type="NCBI Taxonomy" id="3040156"/>
    <lineage>
        <taxon>Eukaryota</taxon>
        <taxon>Fungi</taxon>
        <taxon>Dikarya</taxon>
        <taxon>Ascomycota</taxon>
        <taxon>Pezizomycotina</taxon>
        <taxon>Sordariomycetes</taxon>
        <taxon>Sordariomycetidae</taxon>
        <taxon>Sordariales</taxon>
        <taxon>Podosporaceae</taxon>
        <taxon>Podospora</taxon>
    </lineage>
</organism>
<reference evidence="3" key="2">
    <citation type="submission" date="2023-05" db="EMBL/GenBank/DDBJ databases">
        <authorList>
            <consortium name="Lawrence Berkeley National Laboratory"/>
            <person name="Steindorff A."/>
            <person name="Hensen N."/>
            <person name="Bonometti L."/>
            <person name="Westerberg I."/>
            <person name="Brannstrom I.O."/>
            <person name="Guillou S."/>
            <person name="Cros-Aarteil S."/>
            <person name="Calhoun S."/>
            <person name="Haridas S."/>
            <person name="Kuo A."/>
            <person name="Mondo S."/>
            <person name="Pangilinan J."/>
            <person name="Riley R."/>
            <person name="Labutti K."/>
            <person name="Andreopoulos B."/>
            <person name="Lipzen A."/>
            <person name="Chen C."/>
            <person name="Yanf M."/>
            <person name="Daum C."/>
            <person name="Ng V."/>
            <person name="Clum A."/>
            <person name="Ohm R."/>
            <person name="Martin F."/>
            <person name="Silar P."/>
            <person name="Natvig D."/>
            <person name="Lalanne C."/>
            <person name="Gautier V."/>
            <person name="Ament-Velasquez S.L."/>
            <person name="Kruys A."/>
            <person name="Hutchinson M.I."/>
            <person name="Powell A.J."/>
            <person name="Barry K."/>
            <person name="Miller A.N."/>
            <person name="Grigoriev I.V."/>
            <person name="Debuchy R."/>
            <person name="Gladieux P."/>
            <person name="Thoren M.H."/>
            <person name="Johannesson H."/>
        </authorList>
    </citation>
    <scope>NUCLEOTIDE SEQUENCE</scope>
    <source>
        <strain evidence="3">PSN243</strain>
    </source>
</reference>
<feature type="transmembrane region" description="Helical" evidence="2">
    <location>
        <begin position="196"/>
        <end position="220"/>
    </location>
</feature>
<dbReference type="PANTHER" id="PTHR38122">
    <property type="entry name" value="GLYCOPROTEIN X"/>
    <property type="match status" value="1"/>
</dbReference>
<keyword evidence="2" id="KW-0472">Membrane</keyword>
<reference evidence="3" key="1">
    <citation type="journal article" date="2023" name="Mol. Phylogenet. Evol.">
        <title>Genome-scale phylogeny and comparative genomics of the fungal order Sordariales.</title>
        <authorList>
            <person name="Hensen N."/>
            <person name="Bonometti L."/>
            <person name="Westerberg I."/>
            <person name="Brannstrom I.O."/>
            <person name="Guillou S."/>
            <person name="Cros-Aarteil S."/>
            <person name="Calhoun S."/>
            <person name="Haridas S."/>
            <person name="Kuo A."/>
            <person name="Mondo S."/>
            <person name="Pangilinan J."/>
            <person name="Riley R."/>
            <person name="LaButti K."/>
            <person name="Andreopoulos B."/>
            <person name="Lipzen A."/>
            <person name="Chen C."/>
            <person name="Yan M."/>
            <person name="Daum C."/>
            <person name="Ng V."/>
            <person name="Clum A."/>
            <person name="Steindorff A."/>
            <person name="Ohm R.A."/>
            <person name="Martin F."/>
            <person name="Silar P."/>
            <person name="Natvig D.O."/>
            <person name="Lalanne C."/>
            <person name="Gautier V."/>
            <person name="Ament-Velasquez S.L."/>
            <person name="Kruys A."/>
            <person name="Hutchinson M.I."/>
            <person name="Powell A.J."/>
            <person name="Barry K."/>
            <person name="Miller A.N."/>
            <person name="Grigoriev I.V."/>
            <person name="Debuchy R."/>
            <person name="Gladieux P."/>
            <person name="Hiltunen Thoren M."/>
            <person name="Johannesson H."/>
        </authorList>
    </citation>
    <scope>NUCLEOTIDE SEQUENCE</scope>
    <source>
        <strain evidence="3">PSN243</strain>
    </source>
</reference>
<accession>A0AAV9G6R4</accession>
<comment type="caution">
    <text evidence="3">The sequence shown here is derived from an EMBL/GenBank/DDBJ whole genome shotgun (WGS) entry which is preliminary data.</text>
</comment>
<evidence type="ECO:0000256" key="2">
    <source>
        <dbReference type="SAM" id="Phobius"/>
    </source>
</evidence>